<gene>
    <name evidence="1" type="ORF">BM477_05540</name>
</gene>
<evidence type="ECO:0000313" key="2">
    <source>
        <dbReference type="Proteomes" id="UP000186465"/>
    </source>
</evidence>
<comment type="caution">
    <text evidence="1">The sequence shown here is derived from an EMBL/GenBank/DDBJ whole genome shotgun (WGS) entry which is preliminary data.</text>
</comment>
<dbReference type="AlphaFoldDB" id="A0A1Q5PMB5"/>
<accession>A0A1Q5PMB5</accession>
<organism evidence="1 2">
    <name type="scientific">Boudabousia marimammalium</name>
    <dbReference type="NCBI Taxonomy" id="156892"/>
    <lineage>
        <taxon>Bacteria</taxon>
        <taxon>Bacillati</taxon>
        <taxon>Actinomycetota</taxon>
        <taxon>Actinomycetes</taxon>
        <taxon>Actinomycetales</taxon>
        <taxon>Actinomycetaceae</taxon>
        <taxon>Boudabousia</taxon>
    </lineage>
</organism>
<reference evidence="2" key="1">
    <citation type="submission" date="2016-11" db="EMBL/GenBank/DDBJ databases">
        <title>Actinomyces gypaetusis sp. nov. isolated from Gypaetus barbatus in Qinghai Tibet Plateau China.</title>
        <authorList>
            <person name="Meng X."/>
        </authorList>
    </citation>
    <scope>NUCLEOTIDE SEQUENCE [LARGE SCALE GENOMIC DNA]</scope>
    <source>
        <strain evidence="2">DSM 15383</strain>
    </source>
</reference>
<dbReference type="Proteomes" id="UP000186465">
    <property type="component" value="Unassembled WGS sequence"/>
</dbReference>
<name>A0A1Q5PMB5_9ACTO</name>
<dbReference type="RefSeq" id="WP_075361693.1">
    <property type="nucleotide sequence ID" value="NZ_MPDM01000005.1"/>
</dbReference>
<dbReference type="EMBL" id="MPDM01000005">
    <property type="protein sequence ID" value="OKL48663.1"/>
    <property type="molecule type" value="Genomic_DNA"/>
</dbReference>
<sequence>MEITLEEHNLPKITFVIDPVVRLGNRIIIYDGIAHAFKIAGPHFIVRTTKYVDWGYRDVTPNPRVRFVDDLNEFVYETPGVRGPHKTKALSTFLVWWPDLSIAEKFTEPLPALKRWLELGHPAKLLESRIERTTVEKEVIVPSADTTLNCSISFSVHDKDTRLYSGDSYFRAYRIATGYISDNLIKIHNKYTLGNFRQLGWRATSSLEINVDSTFAFGGSLHERATAETLAEEGWDGFS</sequence>
<keyword evidence="2" id="KW-1185">Reference proteome</keyword>
<evidence type="ECO:0000313" key="1">
    <source>
        <dbReference type="EMBL" id="OKL48663.1"/>
    </source>
</evidence>
<proteinExistence type="predicted"/>
<protein>
    <submittedName>
        <fullName evidence="1">Uncharacterized protein</fullName>
    </submittedName>
</protein>